<dbReference type="AlphaFoldDB" id="A0A2B4RAT6"/>
<dbReference type="PANTHER" id="PTHR47331">
    <property type="entry name" value="PHD-TYPE DOMAIN-CONTAINING PROTEIN"/>
    <property type="match status" value="1"/>
</dbReference>
<accession>A0A2B4RAT6</accession>
<dbReference type="PANTHER" id="PTHR47331:SF1">
    <property type="entry name" value="GAG-LIKE PROTEIN"/>
    <property type="match status" value="1"/>
</dbReference>
<name>A0A2B4RAT6_STYPI</name>
<sequence>MSKDLEAIKKKRRFLRKSVTDTLKSIDEALSEQDSHGRVQVLKDNIASKWSDLQEVQGTMCIMLEDADIDAECEIHNEYEARIIESMAKMTSYFASKHVSEVKLAGNSPPASQSSSQVQVQLPKINLPAFGTCPKASKVSERQRLKACVSDALKLVIELKCARSLHASTAKEDISVLHQDSARPHLCEVKVKSAPELPSSSSGPPVPSSVVANSVAVGSVGKVILQTVPAIFCGLNGCSKVVRCFFDLSSQTSEMVYLRNIALKDNYQQAESRLYNLEKKLLQEPMKAMSYIEAINKYVDNGVAEEVLCDEITPTDGRPVFYLPHHAVIRKDKQTTKRRVVFDASAKDSCGPQNRADLPTRGLSASQLGESHLWWKGPFWLQESEKDWHEDLRSKPSDEIVDQERKSKASVSCIVEPKEPFIDFTRFSKYSRLLRTVAWIKRFVTNSRVKEDERIDSILTSSEIQNAERWLISHVQKASFPEEITSSKQHGPEKDGNLANLNPFMYTTSGFLRVRGRIHKSLLPEEEKHPIILPSNHPVVKLLIDDVHRRELHAGVEHTFSVLRQKFRLIKGRLTVRQTLRNCLLCRHYLTKPFGQRMAPLPEDRIKPAPPFTNVGLDFAGLLYLKDSGDKVYICLFTCAVTRAVHLELVCDMTAERFLLALRRMIARRGMCSIIWSDNAKNFKAAHKELRQCWRVLQSDQTQSVLSQKKIQWKFIVEKAPWWGGFYERVIKSVKTPLKKLFAKAMLDTEQLTTILAEIKAQLNSRPLTYLGADPDGYSVITPAHILIGRNLQVCPTKDTRVSEQTSRALTKRF</sequence>
<dbReference type="GO" id="GO:0015074">
    <property type="term" value="P:DNA integration"/>
    <property type="evidence" value="ECO:0007669"/>
    <property type="project" value="InterPro"/>
</dbReference>
<evidence type="ECO:0000313" key="2">
    <source>
        <dbReference type="EMBL" id="PFX13477.1"/>
    </source>
</evidence>
<dbReference type="EMBL" id="LSMT01000967">
    <property type="protein sequence ID" value="PFX13477.1"/>
    <property type="molecule type" value="Genomic_DNA"/>
</dbReference>
<dbReference type="InterPro" id="IPR012337">
    <property type="entry name" value="RNaseH-like_sf"/>
</dbReference>
<dbReference type="SUPFAM" id="SSF53098">
    <property type="entry name" value="Ribonuclease H-like"/>
    <property type="match status" value="1"/>
</dbReference>
<organism evidence="2 3">
    <name type="scientific">Stylophora pistillata</name>
    <name type="common">Smooth cauliflower coral</name>
    <dbReference type="NCBI Taxonomy" id="50429"/>
    <lineage>
        <taxon>Eukaryota</taxon>
        <taxon>Metazoa</taxon>
        <taxon>Cnidaria</taxon>
        <taxon>Anthozoa</taxon>
        <taxon>Hexacorallia</taxon>
        <taxon>Scleractinia</taxon>
        <taxon>Astrocoeniina</taxon>
        <taxon>Pocilloporidae</taxon>
        <taxon>Stylophora</taxon>
    </lineage>
</organism>
<comment type="caution">
    <text evidence="2">The sequence shown here is derived from an EMBL/GenBank/DDBJ whole genome shotgun (WGS) entry which is preliminary data.</text>
</comment>
<dbReference type="STRING" id="50429.A0A2B4RAT6"/>
<gene>
    <name evidence="2" type="ORF">AWC38_SpisGene22432</name>
</gene>
<dbReference type="OrthoDB" id="5985905at2759"/>
<keyword evidence="3" id="KW-1185">Reference proteome</keyword>
<dbReference type="GO" id="GO:0003676">
    <property type="term" value="F:nucleic acid binding"/>
    <property type="evidence" value="ECO:0007669"/>
    <property type="project" value="InterPro"/>
</dbReference>
<feature type="domain" description="Integrase catalytic" evidence="1">
    <location>
        <begin position="606"/>
        <end position="791"/>
    </location>
</feature>
<proteinExistence type="predicted"/>
<dbReference type="Proteomes" id="UP000225706">
    <property type="component" value="Unassembled WGS sequence"/>
</dbReference>
<dbReference type="PROSITE" id="PS50994">
    <property type="entry name" value="INTEGRASE"/>
    <property type="match status" value="1"/>
</dbReference>
<dbReference type="InterPro" id="IPR001584">
    <property type="entry name" value="Integrase_cat-core"/>
</dbReference>
<reference evidence="3" key="1">
    <citation type="journal article" date="2017" name="bioRxiv">
        <title>Comparative analysis of the genomes of Stylophora pistillata and Acropora digitifera provides evidence for extensive differences between species of corals.</title>
        <authorList>
            <person name="Voolstra C.R."/>
            <person name="Li Y."/>
            <person name="Liew Y.J."/>
            <person name="Baumgarten S."/>
            <person name="Zoccola D."/>
            <person name="Flot J.-F."/>
            <person name="Tambutte S."/>
            <person name="Allemand D."/>
            <person name="Aranda M."/>
        </authorList>
    </citation>
    <scope>NUCLEOTIDE SEQUENCE [LARGE SCALE GENOMIC DNA]</scope>
</reference>
<dbReference type="Gene3D" id="3.30.420.10">
    <property type="entry name" value="Ribonuclease H-like superfamily/Ribonuclease H"/>
    <property type="match status" value="1"/>
</dbReference>
<protein>
    <recommendedName>
        <fullName evidence="1">Integrase catalytic domain-containing protein</fullName>
    </recommendedName>
</protein>
<evidence type="ECO:0000313" key="3">
    <source>
        <dbReference type="Proteomes" id="UP000225706"/>
    </source>
</evidence>
<dbReference type="InterPro" id="IPR036397">
    <property type="entry name" value="RNaseH_sf"/>
</dbReference>
<evidence type="ECO:0000259" key="1">
    <source>
        <dbReference type="PROSITE" id="PS50994"/>
    </source>
</evidence>